<dbReference type="PANTHER" id="PTHR34365">
    <property type="entry name" value="ENOLASE (DUF1399)"/>
    <property type="match status" value="1"/>
</dbReference>
<comment type="caution">
    <text evidence="2">The sequence shown here is derived from an EMBL/GenBank/DDBJ whole genome shotgun (WGS) entry which is preliminary data.</text>
</comment>
<keyword evidence="3" id="KW-1185">Reference proteome</keyword>
<evidence type="ECO:0000313" key="2">
    <source>
        <dbReference type="EMBL" id="KAK3395023.1"/>
    </source>
</evidence>
<name>A0AAE0P802_9PEZI</name>
<reference evidence="2" key="1">
    <citation type="journal article" date="2023" name="Mol. Phylogenet. Evol.">
        <title>Genome-scale phylogeny and comparative genomics of the fungal order Sordariales.</title>
        <authorList>
            <person name="Hensen N."/>
            <person name="Bonometti L."/>
            <person name="Westerberg I."/>
            <person name="Brannstrom I.O."/>
            <person name="Guillou S."/>
            <person name="Cros-Aarteil S."/>
            <person name="Calhoun S."/>
            <person name="Haridas S."/>
            <person name="Kuo A."/>
            <person name="Mondo S."/>
            <person name="Pangilinan J."/>
            <person name="Riley R."/>
            <person name="LaButti K."/>
            <person name="Andreopoulos B."/>
            <person name="Lipzen A."/>
            <person name="Chen C."/>
            <person name="Yan M."/>
            <person name="Daum C."/>
            <person name="Ng V."/>
            <person name="Clum A."/>
            <person name="Steindorff A."/>
            <person name="Ohm R.A."/>
            <person name="Martin F."/>
            <person name="Silar P."/>
            <person name="Natvig D.O."/>
            <person name="Lalanne C."/>
            <person name="Gautier V."/>
            <person name="Ament-Velasquez S.L."/>
            <person name="Kruys A."/>
            <person name="Hutchinson M.I."/>
            <person name="Powell A.J."/>
            <person name="Barry K."/>
            <person name="Miller A.N."/>
            <person name="Grigoriev I.V."/>
            <person name="Debuchy R."/>
            <person name="Gladieux P."/>
            <person name="Hiltunen Thoren M."/>
            <person name="Johannesson H."/>
        </authorList>
    </citation>
    <scope>NUCLEOTIDE SEQUENCE</scope>
    <source>
        <strain evidence="2">CBS 232.78</strain>
    </source>
</reference>
<dbReference type="EMBL" id="JAULSW010000001">
    <property type="protein sequence ID" value="KAK3395023.1"/>
    <property type="molecule type" value="Genomic_DNA"/>
</dbReference>
<gene>
    <name evidence="2" type="ORF">B0H63DRAFT_518092</name>
</gene>
<accession>A0AAE0P802</accession>
<feature type="region of interest" description="Disordered" evidence="1">
    <location>
        <begin position="62"/>
        <end position="107"/>
    </location>
</feature>
<dbReference type="Proteomes" id="UP001285441">
    <property type="component" value="Unassembled WGS sequence"/>
</dbReference>
<protein>
    <submittedName>
        <fullName evidence="2">Uncharacterized protein</fullName>
    </submittedName>
</protein>
<dbReference type="Pfam" id="PF07173">
    <property type="entry name" value="GRDP-like"/>
    <property type="match status" value="1"/>
</dbReference>
<organism evidence="2 3">
    <name type="scientific">Podospora didyma</name>
    <dbReference type="NCBI Taxonomy" id="330526"/>
    <lineage>
        <taxon>Eukaryota</taxon>
        <taxon>Fungi</taxon>
        <taxon>Dikarya</taxon>
        <taxon>Ascomycota</taxon>
        <taxon>Pezizomycotina</taxon>
        <taxon>Sordariomycetes</taxon>
        <taxon>Sordariomycetidae</taxon>
        <taxon>Sordariales</taxon>
        <taxon>Podosporaceae</taxon>
        <taxon>Podospora</taxon>
    </lineage>
</organism>
<dbReference type="PANTHER" id="PTHR34365:SF7">
    <property type="entry name" value="GLYCINE-RICH DOMAIN-CONTAINING PROTEIN 1"/>
    <property type="match status" value="1"/>
</dbReference>
<evidence type="ECO:0000313" key="3">
    <source>
        <dbReference type="Proteomes" id="UP001285441"/>
    </source>
</evidence>
<feature type="compositionally biased region" description="Acidic residues" evidence="1">
    <location>
        <begin position="66"/>
        <end position="78"/>
    </location>
</feature>
<proteinExistence type="predicted"/>
<feature type="region of interest" description="Disordered" evidence="1">
    <location>
        <begin position="526"/>
        <end position="546"/>
    </location>
</feature>
<reference evidence="2" key="2">
    <citation type="submission" date="2023-06" db="EMBL/GenBank/DDBJ databases">
        <authorList>
            <consortium name="Lawrence Berkeley National Laboratory"/>
            <person name="Haridas S."/>
            <person name="Hensen N."/>
            <person name="Bonometti L."/>
            <person name="Westerberg I."/>
            <person name="Brannstrom I.O."/>
            <person name="Guillou S."/>
            <person name="Cros-Aarteil S."/>
            <person name="Calhoun S."/>
            <person name="Kuo A."/>
            <person name="Mondo S."/>
            <person name="Pangilinan J."/>
            <person name="Riley R."/>
            <person name="LaButti K."/>
            <person name="Andreopoulos B."/>
            <person name="Lipzen A."/>
            <person name="Chen C."/>
            <person name="Yanf M."/>
            <person name="Daum C."/>
            <person name="Ng V."/>
            <person name="Clum A."/>
            <person name="Steindorff A."/>
            <person name="Ohm R."/>
            <person name="Martin F."/>
            <person name="Silar P."/>
            <person name="Natvig D."/>
            <person name="Lalanne C."/>
            <person name="Gautier V."/>
            <person name="Ament-velasquez S.L."/>
            <person name="Kruys A."/>
            <person name="Hutchinson M.I."/>
            <person name="Powell A.J."/>
            <person name="Barry K."/>
            <person name="Miller A.N."/>
            <person name="Grigoriev I.V."/>
            <person name="Debuchy R."/>
            <person name="Gladieux P."/>
            <person name="Thoren M.H."/>
            <person name="Johannesson H."/>
        </authorList>
    </citation>
    <scope>NUCLEOTIDE SEQUENCE</scope>
    <source>
        <strain evidence="2">CBS 232.78</strain>
    </source>
</reference>
<sequence length="546" mass="61974">MSHLIGPHLRRLHHHSAADTDVTERYATRDDYPPWKGGVTMFCSADEHEEEPVIPSLALFKTLTPNDDDDDDDDDDDGSITNEDGAISSDGVPSPSAPSPSPSSSPLLSVLPTVGECAVHLELLESFFALRRKVLASAPLDEVFEVPKTNRTVFRVNKSKNILGRFEFTQKPYKLKDTNWPAERKKKWPLFIGMAVQRFKAWIETADADKLLLVDDGGGFFRLRFLPPLGWNGKLTKGSYHVDVLMVWHAFLLNPKDFVTFCANQQLERIRHVHFPWAQIHSALDTKSDSYHYSLPEDAQDWFRSVVGFAPDLFVGLVLATPGSVERPTWIAFEDQQLAENVHRQAGFVDKMHRHLWIRSPAAQGTLTRAVSRYDKFLRLLGLYRTKMLVPTLDIDLVWHTHQLSAARYEADTRARTGSYVNHDDKLGKPVLHDSLGETQGLFYMRFGEQYSICLCWDCEAVVSVLEERDAELEGDVMKLAKESIADMRDLVLQEVEYFRHVECSRRSKAGRYNKKIKNRLPVRRVNAPPTGFGSSYNTAGKPLHS</sequence>
<dbReference type="AlphaFoldDB" id="A0AAE0P802"/>
<evidence type="ECO:0000256" key="1">
    <source>
        <dbReference type="SAM" id="MobiDB-lite"/>
    </source>
</evidence>
<dbReference type="InterPro" id="IPR009836">
    <property type="entry name" value="GRDP-like"/>
</dbReference>